<feature type="region of interest" description="Disordered" evidence="5">
    <location>
        <begin position="450"/>
        <end position="469"/>
    </location>
</feature>
<dbReference type="Gene3D" id="3.40.720.10">
    <property type="entry name" value="Alkaline Phosphatase, subunit A"/>
    <property type="match status" value="1"/>
</dbReference>
<gene>
    <name evidence="7" type="ORF">ACFQVD_11865</name>
</gene>
<accession>A0ABW2SXM4</accession>
<evidence type="ECO:0000313" key="8">
    <source>
        <dbReference type="Proteomes" id="UP001596514"/>
    </source>
</evidence>
<dbReference type="InterPro" id="IPR050738">
    <property type="entry name" value="Sulfatase"/>
</dbReference>
<dbReference type="InterPro" id="IPR000917">
    <property type="entry name" value="Sulfatase_N"/>
</dbReference>
<organism evidence="7 8">
    <name type="scientific">Streptosporangium amethystogenes subsp. fukuiense</name>
    <dbReference type="NCBI Taxonomy" id="698418"/>
    <lineage>
        <taxon>Bacteria</taxon>
        <taxon>Bacillati</taxon>
        <taxon>Actinomycetota</taxon>
        <taxon>Actinomycetes</taxon>
        <taxon>Streptosporangiales</taxon>
        <taxon>Streptosporangiaceae</taxon>
        <taxon>Streptosporangium</taxon>
    </lineage>
</organism>
<dbReference type="PROSITE" id="PS00523">
    <property type="entry name" value="SULFATASE_1"/>
    <property type="match status" value="1"/>
</dbReference>
<dbReference type="InterPro" id="IPR017850">
    <property type="entry name" value="Alkaline_phosphatase_core_sf"/>
</dbReference>
<dbReference type="PANTHER" id="PTHR42693:SF33">
    <property type="entry name" value="ARYLSULFATASE"/>
    <property type="match status" value="1"/>
</dbReference>
<dbReference type="Gene3D" id="3.30.1120.10">
    <property type="match status" value="1"/>
</dbReference>
<evidence type="ECO:0000259" key="6">
    <source>
        <dbReference type="Pfam" id="PF00884"/>
    </source>
</evidence>
<evidence type="ECO:0000313" key="7">
    <source>
        <dbReference type="EMBL" id="MFC7600792.1"/>
    </source>
</evidence>
<dbReference type="EMBL" id="JBHTEE010000001">
    <property type="protein sequence ID" value="MFC7600792.1"/>
    <property type="molecule type" value="Genomic_DNA"/>
</dbReference>
<dbReference type="CDD" id="cd16025">
    <property type="entry name" value="PAS_like"/>
    <property type="match status" value="1"/>
</dbReference>
<dbReference type="GO" id="GO:0016787">
    <property type="term" value="F:hydrolase activity"/>
    <property type="evidence" value="ECO:0007669"/>
    <property type="project" value="UniProtKB-KW"/>
</dbReference>
<dbReference type="InterPro" id="IPR024607">
    <property type="entry name" value="Sulfatase_CS"/>
</dbReference>
<comment type="similarity">
    <text evidence="1">Belongs to the sulfatase family.</text>
</comment>
<keyword evidence="2" id="KW-0479">Metal-binding</keyword>
<dbReference type="RefSeq" id="WP_343980539.1">
    <property type="nucleotide sequence ID" value="NZ_BAAAGK010000203.1"/>
</dbReference>
<evidence type="ECO:0000256" key="4">
    <source>
        <dbReference type="ARBA" id="ARBA00022837"/>
    </source>
</evidence>
<feature type="domain" description="Sulfatase N-terminal" evidence="6">
    <location>
        <begin position="32"/>
        <end position="441"/>
    </location>
</feature>
<evidence type="ECO:0000256" key="1">
    <source>
        <dbReference type="ARBA" id="ARBA00008779"/>
    </source>
</evidence>
<keyword evidence="4" id="KW-0106">Calcium</keyword>
<dbReference type="PANTHER" id="PTHR42693">
    <property type="entry name" value="ARYLSULFATASE FAMILY MEMBER"/>
    <property type="match status" value="1"/>
</dbReference>
<name>A0ABW2SXM4_9ACTN</name>
<proteinExistence type="inferred from homology"/>
<dbReference type="EC" id="3.1.6.-" evidence="7"/>
<sequence>MTFEEEFRGVIGTSVTESTPWWPETPSHSNRPNIVVIVLDDTGFADLGCYGSEIRTPNIDRLASDGLRFRNFHTTPLCSPTRAALLTGRNSHNVGMRFLSEVDTGFPNCRGQISATCGTLAQILDTNGYATMAVGKWHLAPLTETSHAGPFHNWPLGRGFQRFYGFMGGVTDHYTPELVRDNTRIRRDFGDDYHLSEDLTDEAVLFVREQTSLAADRPFFLYLAFGATHAPFQVPVHLVEKYDEVFAHGWDRIRLERLQRQIELGIVPQGTELSERPQDIPAWHDLDDRQRRVATRLQATYAAFLEHTDTQIGRLLDALGGCGVLDDTMIVLLSDNGASHEGGSGAMQVLAPYNGLSEELSESERFLEAAGGRTTAPHYPAGWAMASNTPFRRYKQYVDGGGVNTPLLVRYPHRIGDAGAVRTQFVHAIDITPTILDVVGIDPPRSIAGVPQRPMDGRSVAPALDNPDVPAGRRTQAFEMFGHRALVHERWKIVAEHVTGEDYAQDRWRLYDLHTDVSEHHDLAARQPRLVEQLAALWWREAEANGILPLDDRPMRDMLNGGHVAPAYRRTRWTLYPPTYVPFGLAPNLARRAWSCRADLLAGEGDGTVFAQGSALTGHGLGIIDGILVYEYNALGHRTRVSAGMPVPTVPARVEISFRPARERGGSVRLLIDDVTVGEGRIPLTLDNVSFLGLAVGRDSASPVLSAGVLGRLLRLDLRLLEERPT</sequence>
<comment type="caution">
    <text evidence="7">The sequence shown here is derived from an EMBL/GenBank/DDBJ whole genome shotgun (WGS) entry which is preliminary data.</text>
</comment>
<dbReference type="PROSITE" id="PS00149">
    <property type="entry name" value="SULFATASE_2"/>
    <property type="match status" value="1"/>
</dbReference>
<dbReference type="Pfam" id="PF00884">
    <property type="entry name" value="Sulfatase"/>
    <property type="match status" value="1"/>
</dbReference>
<evidence type="ECO:0000256" key="2">
    <source>
        <dbReference type="ARBA" id="ARBA00022723"/>
    </source>
</evidence>
<dbReference type="SUPFAM" id="SSF53649">
    <property type="entry name" value="Alkaline phosphatase-like"/>
    <property type="match status" value="1"/>
</dbReference>
<evidence type="ECO:0000256" key="5">
    <source>
        <dbReference type="SAM" id="MobiDB-lite"/>
    </source>
</evidence>
<reference evidence="8" key="1">
    <citation type="journal article" date="2019" name="Int. J. Syst. Evol. Microbiol.">
        <title>The Global Catalogue of Microorganisms (GCM) 10K type strain sequencing project: providing services to taxonomists for standard genome sequencing and annotation.</title>
        <authorList>
            <consortium name="The Broad Institute Genomics Platform"/>
            <consortium name="The Broad Institute Genome Sequencing Center for Infectious Disease"/>
            <person name="Wu L."/>
            <person name="Ma J."/>
        </authorList>
    </citation>
    <scope>NUCLEOTIDE SEQUENCE [LARGE SCALE GENOMIC DNA]</scope>
    <source>
        <strain evidence="8">JCM 10083</strain>
    </source>
</reference>
<keyword evidence="8" id="KW-1185">Reference proteome</keyword>
<keyword evidence="3 7" id="KW-0378">Hydrolase</keyword>
<evidence type="ECO:0000256" key="3">
    <source>
        <dbReference type="ARBA" id="ARBA00022801"/>
    </source>
</evidence>
<protein>
    <submittedName>
        <fullName evidence="7">Arylsulfatase</fullName>
        <ecNumber evidence="7">3.1.6.-</ecNumber>
    </submittedName>
</protein>
<dbReference type="Proteomes" id="UP001596514">
    <property type="component" value="Unassembled WGS sequence"/>
</dbReference>